<dbReference type="PANTHER" id="PTHR42802">
    <property type="entry name" value="MONOOXYGENASE"/>
    <property type="match status" value="1"/>
</dbReference>
<evidence type="ECO:0000256" key="5">
    <source>
        <dbReference type="ARBA" id="ARBA00022630"/>
    </source>
</evidence>
<dbReference type="PRINTS" id="PR00368">
    <property type="entry name" value="FADPNR"/>
</dbReference>
<proteinExistence type="inferred from homology"/>
<dbReference type="GO" id="GO:0004497">
    <property type="term" value="F:monooxygenase activity"/>
    <property type="evidence" value="ECO:0007669"/>
    <property type="project" value="UniProtKB-KW"/>
</dbReference>
<dbReference type="GO" id="GO:0006879">
    <property type="term" value="P:intracellular iron ion homeostasis"/>
    <property type="evidence" value="ECO:0007669"/>
    <property type="project" value="TreeGrafter"/>
</dbReference>
<dbReference type="InterPro" id="IPR036188">
    <property type="entry name" value="FAD/NAD-bd_sf"/>
</dbReference>
<dbReference type="Proteomes" id="UP000799538">
    <property type="component" value="Unassembled WGS sequence"/>
</dbReference>
<evidence type="ECO:0000256" key="1">
    <source>
        <dbReference type="ARBA" id="ARBA00001974"/>
    </source>
</evidence>
<evidence type="ECO:0000313" key="12">
    <source>
        <dbReference type="EMBL" id="KAF2226240.1"/>
    </source>
</evidence>
<evidence type="ECO:0000256" key="9">
    <source>
        <dbReference type="ARBA" id="ARBA00047598"/>
    </source>
</evidence>
<feature type="region of interest" description="Disordered" evidence="11">
    <location>
        <begin position="1"/>
        <end position="29"/>
    </location>
</feature>
<evidence type="ECO:0000256" key="10">
    <source>
        <dbReference type="ARBA" id="ARBA00049248"/>
    </source>
</evidence>
<comment type="cofactor">
    <cofactor evidence="1">
        <name>FAD</name>
        <dbReference type="ChEBI" id="CHEBI:57692"/>
    </cofactor>
</comment>
<dbReference type="EMBL" id="ML992502">
    <property type="protein sequence ID" value="KAF2226240.1"/>
    <property type="molecule type" value="Genomic_DNA"/>
</dbReference>
<dbReference type="Gene3D" id="3.50.50.60">
    <property type="entry name" value="FAD/NAD(P)-binding domain"/>
    <property type="match status" value="1"/>
</dbReference>
<evidence type="ECO:0000256" key="11">
    <source>
        <dbReference type="SAM" id="MobiDB-lite"/>
    </source>
</evidence>
<keyword evidence="12" id="KW-0503">Monooxygenase</keyword>
<comment type="pathway">
    <text evidence="2">Siderophore biosynthesis.</text>
</comment>
<dbReference type="InterPro" id="IPR025700">
    <property type="entry name" value="Lys/Orn_oxygenase"/>
</dbReference>
<keyword evidence="7" id="KW-0521">NADP</keyword>
<dbReference type="SUPFAM" id="SSF51905">
    <property type="entry name" value="FAD/NAD(P)-binding domain"/>
    <property type="match status" value="1"/>
</dbReference>
<dbReference type="EC" id="1.14.13.196" evidence="4"/>
<evidence type="ECO:0000256" key="3">
    <source>
        <dbReference type="ARBA" id="ARBA00007588"/>
    </source>
</evidence>
<dbReference type="Pfam" id="PF13434">
    <property type="entry name" value="Lys_Orn_oxgnase"/>
    <property type="match status" value="1"/>
</dbReference>
<comment type="catalytic activity">
    <reaction evidence="9">
        <text>L-ornithine + NADPH + O2 = N(5)-hydroxy-L-ornithine + NADP(+) + H2O</text>
        <dbReference type="Rhea" id="RHEA:41508"/>
        <dbReference type="ChEBI" id="CHEBI:15377"/>
        <dbReference type="ChEBI" id="CHEBI:15379"/>
        <dbReference type="ChEBI" id="CHEBI:46911"/>
        <dbReference type="ChEBI" id="CHEBI:57783"/>
        <dbReference type="ChEBI" id="CHEBI:58349"/>
        <dbReference type="ChEBI" id="CHEBI:78275"/>
        <dbReference type="EC" id="1.14.13.196"/>
    </reaction>
</comment>
<keyword evidence="8" id="KW-0560">Oxidoreductase</keyword>
<keyword evidence="6" id="KW-0274">FAD</keyword>
<dbReference type="OrthoDB" id="3519933at2759"/>
<evidence type="ECO:0000256" key="2">
    <source>
        <dbReference type="ARBA" id="ARBA00004924"/>
    </source>
</evidence>
<comment type="catalytic activity">
    <reaction evidence="10">
        <text>L-ornithine + NADH + O2 = N(5)-hydroxy-L-ornithine + NAD(+) + H2O</text>
        <dbReference type="Rhea" id="RHEA:41512"/>
        <dbReference type="ChEBI" id="CHEBI:15377"/>
        <dbReference type="ChEBI" id="CHEBI:15379"/>
        <dbReference type="ChEBI" id="CHEBI:46911"/>
        <dbReference type="ChEBI" id="CHEBI:57540"/>
        <dbReference type="ChEBI" id="CHEBI:57945"/>
        <dbReference type="ChEBI" id="CHEBI:78275"/>
        <dbReference type="EC" id="1.14.13.196"/>
    </reaction>
</comment>
<accession>A0A6A6GL44</accession>
<keyword evidence="13" id="KW-1185">Reference proteome</keyword>
<dbReference type="PANTHER" id="PTHR42802:SF1">
    <property type="entry name" value="L-ORNITHINE N(5)-MONOOXYGENASE"/>
    <property type="match status" value="1"/>
</dbReference>
<evidence type="ECO:0000256" key="7">
    <source>
        <dbReference type="ARBA" id="ARBA00022857"/>
    </source>
</evidence>
<gene>
    <name evidence="12" type="ORF">BDZ85DRAFT_255816</name>
</gene>
<organism evidence="12 13">
    <name type="scientific">Elsinoe ampelina</name>
    <dbReference type="NCBI Taxonomy" id="302913"/>
    <lineage>
        <taxon>Eukaryota</taxon>
        <taxon>Fungi</taxon>
        <taxon>Dikarya</taxon>
        <taxon>Ascomycota</taxon>
        <taxon>Pezizomycotina</taxon>
        <taxon>Dothideomycetes</taxon>
        <taxon>Dothideomycetidae</taxon>
        <taxon>Myriangiales</taxon>
        <taxon>Elsinoaceae</taxon>
        <taxon>Elsinoe</taxon>
    </lineage>
</organism>
<keyword evidence="5" id="KW-0285">Flavoprotein</keyword>
<comment type="similarity">
    <text evidence="3">Belongs to the lysine N(6)-hydroxylase/L-ornithine N(5)-oxygenase family.</text>
</comment>
<dbReference type="AlphaFoldDB" id="A0A6A6GL44"/>
<sequence length="488" mass="53977">MTPHAIYDYPRTPSARSSSVSSAASSTTRTRTIDHSPYLRTVPSDELHDLVCVGFGPASLAVAVALHDSFSNALDGAPASALPKVSFLERQPQFAWHAGMQIPGAKMQISFLKDLATLRDPRSEFTFINYLHRNKRLTAFSNVGTFLPRRLEYEDYMRWCASAFEPVVSYSQEVLSVDPEPSSSGKPTRTFAVTSRDTNTGATTTLRTKHVLIAVGGRPKIPASLPQKSPRVIHSSQYQRFLANTSLDRTSPLRIAVIGGGQSAAEIFSDIPNSFPASTSRLLIKASALRPSDDSPFVNEIFNPERVDDIYATPAQQRTAQIMQDKATNYGVVRIELLEHIYEELYTQRITVGNDEAEWRRRILANRLVERAEEGDGTVRLRVRGTDEKGEAVGEAEEMEVDLVFVASGYERDMHEWMLKGCRGLLEKEDGRFEVQRDYSVRFAGGTVASDAGVWLQGCNEKTHGLSDTLLSILAVRGGEIVGSIFGR</sequence>
<protein>
    <recommendedName>
        <fullName evidence="4">L-ornithine N(5)-monooxygenase [NAD(P)H]</fullName>
        <ecNumber evidence="4">1.14.13.196</ecNumber>
    </recommendedName>
</protein>
<name>A0A6A6GL44_9PEZI</name>
<evidence type="ECO:0000256" key="4">
    <source>
        <dbReference type="ARBA" id="ARBA00012881"/>
    </source>
</evidence>
<reference evidence="13" key="1">
    <citation type="journal article" date="2020" name="Stud. Mycol.">
        <title>101 Dothideomycetes genomes: A test case for predicting lifestyles and emergence of pathogens.</title>
        <authorList>
            <person name="Haridas S."/>
            <person name="Albert R."/>
            <person name="Binder M."/>
            <person name="Bloem J."/>
            <person name="LaButti K."/>
            <person name="Salamov A."/>
            <person name="Andreopoulos B."/>
            <person name="Baker S."/>
            <person name="Barry K."/>
            <person name="Bills G."/>
            <person name="Bluhm B."/>
            <person name="Cannon C."/>
            <person name="Castanera R."/>
            <person name="Culley D."/>
            <person name="Daum C."/>
            <person name="Ezra D."/>
            <person name="Gonzalez J."/>
            <person name="Henrissat B."/>
            <person name="Kuo A."/>
            <person name="Liang C."/>
            <person name="Lipzen A."/>
            <person name="Lutzoni F."/>
            <person name="Magnuson J."/>
            <person name="Mondo S."/>
            <person name="Nolan M."/>
            <person name="Ohm R."/>
            <person name="Pangilinan J."/>
            <person name="Park H.-J."/>
            <person name="Ramirez L."/>
            <person name="Alfaro M."/>
            <person name="Sun H."/>
            <person name="Tritt A."/>
            <person name="Yoshinaga Y."/>
            <person name="Zwiers L.-H."/>
            <person name="Turgeon B."/>
            <person name="Goodwin S."/>
            <person name="Spatafora J."/>
            <person name="Crous P."/>
            <person name="Grigoriev I."/>
        </authorList>
    </citation>
    <scope>NUCLEOTIDE SEQUENCE [LARGE SCALE GENOMIC DNA]</scope>
    <source>
        <strain evidence="13">CECT 20119</strain>
    </source>
</reference>
<evidence type="ECO:0000313" key="13">
    <source>
        <dbReference type="Proteomes" id="UP000799538"/>
    </source>
</evidence>
<feature type="compositionally biased region" description="Low complexity" evidence="11">
    <location>
        <begin position="11"/>
        <end position="29"/>
    </location>
</feature>
<evidence type="ECO:0000256" key="8">
    <source>
        <dbReference type="ARBA" id="ARBA00023002"/>
    </source>
</evidence>
<evidence type="ECO:0000256" key="6">
    <source>
        <dbReference type="ARBA" id="ARBA00022827"/>
    </source>
</evidence>